<sequence length="125" mass="14846">MFKKLGTLADTYLCQAFGLLQTDEVIITQEREYHIKTRHPEDYVWFEKFAETVIASPDYIIVDETHKGTIFMIKALENTNLNMIIRVALETDHPGYKNSVMTFYRIREKNLKKLIQKNRVLYRTK</sequence>
<dbReference type="Proteomes" id="UP000218387">
    <property type="component" value="Chromosome"/>
</dbReference>
<name>A0A4P9CB30_EUBML</name>
<evidence type="ECO:0000313" key="2">
    <source>
        <dbReference type="Proteomes" id="UP000218387"/>
    </source>
</evidence>
<dbReference type="EMBL" id="CP029487">
    <property type="protein sequence ID" value="QCT72693.1"/>
    <property type="molecule type" value="Genomic_DNA"/>
</dbReference>
<protein>
    <submittedName>
        <fullName evidence="1">Uncharacterized protein</fullName>
    </submittedName>
</protein>
<organism evidence="1 2">
    <name type="scientific">Eubacterium maltosivorans</name>
    <dbReference type="NCBI Taxonomy" id="2041044"/>
    <lineage>
        <taxon>Bacteria</taxon>
        <taxon>Bacillati</taxon>
        <taxon>Bacillota</taxon>
        <taxon>Clostridia</taxon>
        <taxon>Eubacteriales</taxon>
        <taxon>Eubacteriaceae</taxon>
        <taxon>Eubacterium</taxon>
    </lineage>
</organism>
<gene>
    <name evidence="1" type="ORF">CPZ25_015600</name>
</gene>
<proteinExistence type="predicted"/>
<reference evidence="1 2" key="1">
    <citation type="submission" date="2018-05" db="EMBL/GenBank/DDBJ databases">
        <title>Genome comparison of Eubacterium sp.</title>
        <authorList>
            <person name="Feng Y."/>
            <person name="Sanchez-Andrea I."/>
            <person name="Stams A.J.M."/>
            <person name="De Vos W.M."/>
        </authorList>
    </citation>
    <scope>NUCLEOTIDE SEQUENCE [LARGE SCALE GENOMIC DNA]</scope>
    <source>
        <strain evidence="1 2">YI</strain>
    </source>
</reference>
<accession>A0A4P9CB30</accession>
<keyword evidence="2" id="KW-1185">Reference proteome</keyword>
<dbReference type="RefSeq" id="WP_096919210.1">
    <property type="nucleotide sequence ID" value="NZ_CABJDW020000010.1"/>
</dbReference>
<dbReference type="AlphaFoldDB" id="A0A4P9CB30"/>
<dbReference type="KEGG" id="emt:CPZ25_015600"/>
<evidence type="ECO:0000313" key="1">
    <source>
        <dbReference type="EMBL" id="QCT72693.1"/>
    </source>
</evidence>